<comment type="caution">
    <text evidence="3">The sequence shown here is derived from an EMBL/GenBank/DDBJ whole genome shotgun (WGS) entry which is preliminary data.</text>
</comment>
<feature type="compositionally biased region" description="Pro residues" evidence="2">
    <location>
        <begin position="405"/>
        <end position="417"/>
    </location>
</feature>
<gene>
    <name evidence="3" type="ORF">QIT00_26390</name>
</gene>
<dbReference type="Proteomes" id="UP001237105">
    <property type="component" value="Unassembled WGS sequence"/>
</dbReference>
<dbReference type="Pfam" id="PF02515">
    <property type="entry name" value="CoA_transf_3"/>
    <property type="match status" value="1"/>
</dbReference>
<dbReference type="GO" id="GO:0016740">
    <property type="term" value="F:transferase activity"/>
    <property type="evidence" value="ECO:0007669"/>
    <property type="project" value="UniProtKB-KW"/>
</dbReference>
<reference evidence="3 4" key="1">
    <citation type="submission" date="2023-05" db="EMBL/GenBank/DDBJ databases">
        <title>Draft genome sequence of Streptomyces sp. B-S-A12 isolated from a cave soil in Thailand.</title>
        <authorList>
            <person name="Chamroensaksri N."/>
            <person name="Muangham S."/>
        </authorList>
    </citation>
    <scope>NUCLEOTIDE SEQUENCE [LARGE SCALE GENOMIC DNA]</scope>
    <source>
        <strain evidence="3 4">B-S-A12</strain>
    </source>
</reference>
<evidence type="ECO:0000256" key="2">
    <source>
        <dbReference type="SAM" id="MobiDB-lite"/>
    </source>
</evidence>
<dbReference type="InterPro" id="IPR023606">
    <property type="entry name" value="CoA-Trfase_III_dom_1_sf"/>
</dbReference>
<dbReference type="PANTHER" id="PTHR48207">
    <property type="entry name" value="SUCCINATE--HYDROXYMETHYLGLUTARATE COA-TRANSFERASE"/>
    <property type="match status" value="1"/>
</dbReference>
<keyword evidence="1 3" id="KW-0808">Transferase</keyword>
<dbReference type="SUPFAM" id="SSF89796">
    <property type="entry name" value="CoA-transferase family III (CaiB/BaiF)"/>
    <property type="match status" value="1"/>
</dbReference>
<dbReference type="EC" id="2.8.3.-" evidence="3"/>
<dbReference type="Gene3D" id="3.30.1540.10">
    <property type="entry name" value="formyl-coa transferase, domain 3"/>
    <property type="match status" value="1"/>
</dbReference>
<protein>
    <submittedName>
        <fullName evidence="3">CoA transferase</fullName>
        <ecNumber evidence="3">2.8.3.-</ecNumber>
    </submittedName>
</protein>
<accession>A0ABT6T2E9</accession>
<name>A0ABT6T2E9_9ACTN</name>
<dbReference type="PANTHER" id="PTHR48207:SF3">
    <property type="entry name" value="SUCCINATE--HYDROXYMETHYLGLUTARATE COA-TRANSFERASE"/>
    <property type="match status" value="1"/>
</dbReference>
<keyword evidence="4" id="KW-1185">Reference proteome</keyword>
<proteinExistence type="predicted"/>
<dbReference type="EMBL" id="JASCIS010000031">
    <property type="protein sequence ID" value="MDI3422040.1"/>
    <property type="molecule type" value="Genomic_DNA"/>
</dbReference>
<dbReference type="InterPro" id="IPR003673">
    <property type="entry name" value="CoA-Trfase_fam_III"/>
</dbReference>
<evidence type="ECO:0000313" key="4">
    <source>
        <dbReference type="Proteomes" id="UP001237105"/>
    </source>
</evidence>
<dbReference type="RefSeq" id="WP_282537903.1">
    <property type="nucleotide sequence ID" value="NZ_JASCIS010000031.1"/>
</dbReference>
<dbReference type="InterPro" id="IPR044855">
    <property type="entry name" value="CoA-Trfase_III_dom3_sf"/>
</dbReference>
<feature type="region of interest" description="Disordered" evidence="2">
    <location>
        <begin position="401"/>
        <end position="429"/>
    </location>
</feature>
<dbReference type="InterPro" id="IPR050483">
    <property type="entry name" value="CoA-transferase_III_domain"/>
</dbReference>
<sequence>MTEPAVAPLAGIKVVDLSKILAGPYVTMSLADLGADVVKVEHPEGGDPTRSWGPPFNGPDATYYLAANRNKRSVTLDLKSPEGQEAVHRMLASADVVVENFRPGSTLARTFNYQELSERYPRLVLLHISAFGDHGPLRDEPGYDMVAQAAAGLMSLTGEPDGPPVKAGYAMGDLGAALFGIIGVTSALVERERTGRGQYVTTSLYESQLALHINWATGYFATGQRPGRLGSGHPSLVPYQAYPAADGHFVIAVGNDGLFRRLCTALGHAEWADDPRFATNRDRVTHRTALNAKLESVLVDQPVAHWCDLLKSEGVPVTPIRTLDEVYDCPQTEALGMVQKVDHPDVGALRQVAFPVTFRGLRPSVRTAPPTLGQHSHDVLAELGYSDAEIGRLLGGRLADLCGPATPPGTLPQPPAGGTPTRRTEQRPK</sequence>
<evidence type="ECO:0000313" key="3">
    <source>
        <dbReference type="EMBL" id="MDI3422040.1"/>
    </source>
</evidence>
<evidence type="ECO:0000256" key="1">
    <source>
        <dbReference type="ARBA" id="ARBA00022679"/>
    </source>
</evidence>
<dbReference type="Gene3D" id="3.40.50.10540">
    <property type="entry name" value="Crotonobetainyl-coa:carnitine coa-transferase, domain 1"/>
    <property type="match status" value="1"/>
</dbReference>
<organism evidence="3 4">
    <name type="scientific">Streptomyces luteolus</name>
    <dbReference type="NCBI Taxonomy" id="3043615"/>
    <lineage>
        <taxon>Bacteria</taxon>
        <taxon>Bacillati</taxon>
        <taxon>Actinomycetota</taxon>
        <taxon>Actinomycetes</taxon>
        <taxon>Kitasatosporales</taxon>
        <taxon>Streptomycetaceae</taxon>
        <taxon>Streptomyces</taxon>
    </lineage>
</organism>